<dbReference type="InterPro" id="IPR042171">
    <property type="entry name" value="Acyl-CoA_hotdog"/>
</dbReference>
<dbReference type="EMBL" id="RXOL01000005">
    <property type="protein sequence ID" value="RVQ65979.1"/>
    <property type="molecule type" value="Genomic_DNA"/>
</dbReference>
<accession>A0A437GVQ3</accession>
<gene>
    <name evidence="5" type="ORF">EKN06_11530</name>
</gene>
<dbReference type="PANTHER" id="PTHR11066:SF34">
    <property type="entry name" value="ACYL-COENZYME A THIOESTERASE 8"/>
    <property type="match status" value="1"/>
</dbReference>
<comment type="caution">
    <text evidence="5">The sequence shown here is derived from an EMBL/GenBank/DDBJ whole genome shotgun (WGS) entry which is preliminary data.</text>
</comment>
<evidence type="ECO:0000313" key="5">
    <source>
        <dbReference type="EMBL" id="RVQ65979.1"/>
    </source>
</evidence>
<dbReference type="Gene3D" id="2.40.160.210">
    <property type="entry name" value="Acyl-CoA thioesterase, double hotdog domain"/>
    <property type="match status" value="1"/>
</dbReference>
<evidence type="ECO:0000313" key="6">
    <source>
        <dbReference type="Proteomes" id="UP000283003"/>
    </source>
</evidence>
<dbReference type="SUPFAM" id="SSF54637">
    <property type="entry name" value="Thioesterase/thiol ester dehydrase-isomerase"/>
    <property type="match status" value="2"/>
</dbReference>
<dbReference type="Proteomes" id="UP000283003">
    <property type="component" value="Unassembled WGS sequence"/>
</dbReference>
<evidence type="ECO:0000259" key="3">
    <source>
        <dbReference type="Pfam" id="PF02551"/>
    </source>
</evidence>
<dbReference type="Pfam" id="PF13622">
    <property type="entry name" value="4HBT_3"/>
    <property type="match status" value="1"/>
</dbReference>
<keyword evidence="6" id="KW-1185">Reference proteome</keyword>
<evidence type="ECO:0000256" key="2">
    <source>
        <dbReference type="ARBA" id="ARBA00022801"/>
    </source>
</evidence>
<reference evidence="5 6" key="1">
    <citation type="submission" date="2018-12" db="EMBL/GenBank/DDBJ databases">
        <title>Croceicoccus ponticola sp. nov., a lipolytic bacterium isolated from seawater.</title>
        <authorList>
            <person name="Yoon J.-H."/>
        </authorList>
    </citation>
    <scope>NUCLEOTIDE SEQUENCE [LARGE SCALE GENOMIC DNA]</scope>
    <source>
        <strain evidence="5 6">GM-16</strain>
    </source>
</reference>
<comment type="similarity">
    <text evidence="1">Belongs to the C/M/P thioester hydrolase family.</text>
</comment>
<dbReference type="CDD" id="cd03445">
    <property type="entry name" value="Thioesterase_II_repeat2"/>
    <property type="match status" value="1"/>
</dbReference>
<dbReference type="InterPro" id="IPR029069">
    <property type="entry name" value="HotDog_dom_sf"/>
</dbReference>
<evidence type="ECO:0000259" key="4">
    <source>
        <dbReference type="Pfam" id="PF13622"/>
    </source>
</evidence>
<dbReference type="InterPro" id="IPR003703">
    <property type="entry name" value="Acyl_CoA_thio"/>
</dbReference>
<feature type="domain" description="Acyl-CoA thioesterase 2 C-terminal" evidence="3">
    <location>
        <begin position="191"/>
        <end position="292"/>
    </location>
</feature>
<dbReference type="GO" id="GO:0047617">
    <property type="term" value="F:fatty acyl-CoA hydrolase activity"/>
    <property type="evidence" value="ECO:0007669"/>
    <property type="project" value="InterPro"/>
</dbReference>
<dbReference type="RefSeq" id="WP_127613081.1">
    <property type="nucleotide sequence ID" value="NZ_RXOL01000005.1"/>
</dbReference>
<keyword evidence="2" id="KW-0378">Hydrolase</keyword>
<evidence type="ECO:0000256" key="1">
    <source>
        <dbReference type="ARBA" id="ARBA00006538"/>
    </source>
</evidence>
<sequence length="306" mass="34264">MKETRRSLLDGSDQDRVDILNRLLTVDRVAHDVFIAPRMPDGVGRIFGGQVVSQALAAAQQTIDDGRNPHSLHAYFLRGGDEAYPIELRVERDFDGGSFSNRRVIASQNGTPILNLTASFQRKSLAPQWPVAMPDILGPDGLVDELDAPTRQQSVDYDGPPPALVRHRPFEMRAPASQWDASKLPEGPTFYWFRLTAPLPDDPAIHRLALAYISDYGLLSTALFRRALRMQFHAARIASLDHALWFHDDFRADDWLVFVTDSPWLGHGRALTRGQFFTRDGRLVASAAQEGMIRMPEGSYTPPPRP</sequence>
<dbReference type="OrthoDB" id="9781019at2"/>
<dbReference type="InterPro" id="IPR025652">
    <property type="entry name" value="TesB_C"/>
</dbReference>
<dbReference type="Pfam" id="PF02551">
    <property type="entry name" value="Acyl_CoA_thio"/>
    <property type="match status" value="1"/>
</dbReference>
<dbReference type="GO" id="GO:0006637">
    <property type="term" value="P:acyl-CoA metabolic process"/>
    <property type="evidence" value="ECO:0007669"/>
    <property type="project" value="InterPro"/>
</dbReference>
<organism evidence="5 6">
    <name type="scientific">Croceicoccus ponticola</name>
    <dbReference type="NCBI Taxonomy" id="2217664"/>
    <lineage>
        <taxon>Bacteria</taxon>
        <taxon>Pseudomonadati</taxon>
        <taxon>Pseudomonadota</taxon>
        <taxon>Alphaproteobacteria</taxon>
        <taxon>Sphingomonadales</taxon>
        <taxon>Erythrobacteraceae</taxon>
        <taxon>Croceicoccus</taxon>
    </lineage>
</organism>
<dbReference type="CDD" id="cd03444">
    <property type="entry name" value="Thioesterase_II_repeat1"/>
    <property type="match status" value="1"/>
</dbReference>
<dbReference type="InterPro" id="IPR049449">
    <property type="entry name" value="TesB_ACOT8-like_N"/>
</dbReference>
<dbReference type="AlphaFoldDB" id="A0A437GVQ3"/>
<dbReference type="GO" id="GO:0005829">
    <property type="term" value="C:cytosol"/>
    <property type="evidence" value="ECO:0007669"/>
    <property type="project" value="TreeGrafter"/>
</dbReference>
<protein>
    <submittedName>
        <fullName evidence="5">Acyl-CoA thioesterase II</fullName>
    </submittedName>
</protein>
<proteinExistence type="inferred from homology"/>
<dbReference type="GO" id="GO:0009062">
    <property type="term" value="P:fatty acid catabolic process"/>
    <property type="evidence" value="ECO:0007669"/>
    <property type="project" value="TreeGrafter"/>
</dbReference>
<dbReference type="PANTHER" id="PTHR11066">
    <property type="entry name" value="ACYL-COA THIOESTERASE"/>
    <property type="match status" value="1"/>
</dbReference>
<feature type="domain" description="Acyl-CoA thioesterase-like N-terminal HotDog" evidence="4">
    <location>
        <begin position="43"/>
        <end position="121"/>
    </location>
</feature>
<name>A0A437GVQ3_9SPHN</name>